<dbReference type="InterPro" id="IPR036249">
    <property type="entry name" value="Thioredoxin-like_sf"/>
</dbReference>
<protein>
    <submittedName>
        <fullName evidence="2">Peroxiredoxin-like 2C</fullName>
    </submittedName>
</protein>
<accession>A0A6P3VPV5</accession>
<dbReference type="OrthoDB" id="40334at2759"/>
<dbReference type="GO" id="GO:0001516">
    <property type="term" value="P:prostaglandin biosynthetic process"/>
    <property type="evidence" value="ECO:0007669"/>
    <property type="project" value="TreeGrafter"/>
</dbReference>
<dbReference type="Gene3D" id="3.40.30.10">
    <property type="entry name" value="Glutaredoxin"/>
    <property type="match status" value="1"/>
</dbReference>
<organism evidence="1 2">
    <name type="scientific">Clupea harengus</name>
    <name type="common">Atlantic herring</name>
    <dbReference type="NCBI Taxonomy" id="7950"/>
    <lineage>
        <taxon>Eukaryota</taxon>
        <taxon>Metazoa</taxon>
        <taxon>Chordata</taxon>
        <taxon>Craniata</taxon>
        <taxon>Vertebrata</taxon>
        <taxon>Euteleostomi</taxon>
        <taxon>Actinopterygii</taxon>
        <taxon>Neopterygii</taxon>
        <taxon>Teleostei</taxon>
        <taxon>Clupei</taxon>
        <taxon>Clupeiformes</taxon>
        <taxon>Clupeoidei</taxon>
        <taxon>Clupeidae</taxon>
        <taxon>Clupea</taxon>
    </lineage>
</organism>
<sequence>MAEKTADFPVTLVNTLTRFVLTGKSLLQIAQGEVETGSLQDFIRNKISIERPKSLLGLIEAGAELYKGLSVKTKKEAEFLWSSKFRYAEVQETVETLLQLSAEWDAFLEGLDRKLPLRNGPLSHTVTVTSLPADTVFTDARNGDAVSLGKYLGKGSKTLLVLIRQFSCLLCRLHLKELEARQGDLDQRSLRVVVVSFGCQEGALHWLKETGCPYDMLLDPQRNVYSAFGFRVSLSHVLSFNNMLQYSEFILSNLEFPRPLPTIQDDMFQLGGNVILDDSGRVLFSHGCTSPLDRPGVDDILSAIS</sequence>
<dbReference type="SUPFAM" id="SSF52833">
    <property type="entry name" value="Thioredoxin-like"/>
    <property type="match status" value="1"/>
</dbReference>
<dbReference type="GO" id="GO:0047017">
    <property type="term" value="F:prostaglandin F synthase activity"/>
    <property type="evidence" value="ECO:0007669"/>
    <property type="project" value="TreeGrafter"/>
</dbReference>
<reference evidence="2" key="1">
    <citation type="submission" date="2025-08" db="UniProtKB">
        <authorList>
            <consortium name="RefSeq"/>
        </authorList>
    </citation>
    <scope>IDENTIFICATION</scope>
</reference>
<evidence type="ECO:0000313" key="2">
    <source>
        <dbReference type="RefSeq" id="XP_012677867.2"/>
    </source>
</evidence>
<dbReference type="PANTHER" id="PTHR28630">
    <property type="match status" value="1"/>
</dbReference>
<gene>
    <name evidence="2" type="primary">LOC105895734</name>
</gene>
<dbReference type="GeneID" id="105895734"/>
<dbReference type="CDD" id="cd02970">
    <property type="entry name" value="PRX_like2"/>
    <property type="match status" value="1"/>
</dbReference>
<evidence type="ECO:0000313" key="1">
    <source>
        <dbReference type="Proteomes" id="UP000515152"/>
    </source>
</evidence>
<name>A0A6P3VPV5_CLUHA</name>
<dbReference type="InterPro" id="IPR032801">
    <property type="entry name" value="PXL2A/B/C"/>
</dbReference>
<dbReference type="PANTHER" id="PTHR28630:SF32">
    <property type="entry name" value="SELENOPROTEIN L"/>
    <property type="match status" value="1"/>
</dbReference>
<dbReference type="AlphaFoldDB" id="A0A6P3VPV5"/>
<dbReference type="RefSeq" id="XP_012677867.2">
    <property type="nucleotide sequence ID" value="XM_012822413.3"/>
</dbReference>
<dbReference type="Proteomes" id="UP000515152">
    <property type="component" value="Chromosome 14"/>
</dbReference>
<keyword evidence="1" id="KW-1185">Reference proteome</keyword>
<dbReference type="Pfam" id="PF13911">
    <property type="entry name" value="AhpC-TSA_2"/>
    <property type="match status" value="1"/>
</dbReference>
<proteinExistence type="predicted"/>
<dbReference type="KEGG" id="char:105895734"/>
<dbReference type="NCBIfam" id="NF040769">
    <property type="entry name" value="SelL_rel_redox"/>
    <property type="match status" value="1"/>
</dbReference>